<sequence length="294" mass="30046">MLRARRHGDDFEAAPASRGADGRTHRRARAYGREAAAPPGPAARTSALARALPFTLLFALLFALTACAPGGGNGPAAAPGTSGRTAGDTGRAATGSAPEPSPPADRPAPSSTSPRAPATGGPSPTATGPVRGPDLSRPASARPRTTAPRTTAAPSPSSSAEERAGAGTPGRARSDTVITIGDWSARVVRGGQDAVDACRDAVQWTGPALGAEDGYRLRTAVLVGHDYCGFDRFATLPVGSTVTVRSPRGTWTYRVYATWVTPGRGAPAAGLYWGDLTLQSCVGPDTGFSYLMRV</sequence>
<evidence type="ECO:0000256" key="1">
    <source>
        <dbReference type="SAM" id="MobiDB-lite"/>
    </source>
</evidence>
<organism evidence="2 3">
    <name type="scientific">Streptomyces liliiviolaceus</name>
    <dbReference type="NCBI Taxonomy" id="2823109"/>
    <lineage>
        <taxon>Bacteria</taxon>
        <taxon>Bacillati</taxon>
        <taxon>Actinomycetota</taxon>
        <taxon>Actinomycetes</taxon>
        <taxon>Kitasatosporales</taxon>
        <taxon>Streptomycetaceae</taxon>
        <taxon>Streptomyces</taxon>
    </lineage>
</organism>
<protein>
    <submittedName>
        <fullName evidence="2">Uncharacterized protein</fullName>
    </submittedName>
</protein>
<dbReference type="RefSeq" id="WP_210880656.1">
    <property type="nucleotide sequence ID" value="NZ_JAGPYQ010000001.1"/>
</dbReference>
<comment type="caution">
    <text evidence="2">The sequence shown here is derived from an EMBL/GenBank/DDBJ whole genome shotgun (WGS) entry which is preliminary data.</text>
</comment>
<dbReference type="EMBL" id="JAGPYQ010000001">
    <property type="protein sequence ID" value="MBQ0846859.1"/>
    <property type="molecule type" value="Genomic_DNA"/>
</dbReference>
<feature type="region of interest" description="Disordered" evidence="1">
    <location>
        <begin position="72"/>
        <end position="177"/>
    </location>
</feature>
<dbReference type="AlphaFoldDB" id="A0A940XIX5"/>
<accession>A0A940XIX5</accession>
<name>A0A940XIX5_9ACTN</name>
<gene>
    <name evidence="2" type="ORF">J8N05_01310</name>
</gene>
<feature type="compositionally biased region" description="Low complexity" evidence="1">
    <location>
        <begin position="137"/>
        <end position="159"/>
    </location>
</feature>
<evidence type="ECO:0000313" key="3">
    <source>
        <dbReference type="Proteomes" id="UP000677413"/>
    </source>
</evidence>
<proteinExistence type="predicted"/>
<feature type="region of interest" description="Disordered" evidence="1">
    <location>
        <begin position="1"/>
        <end position="27"/>
    </location>
</feature>
<evidence type="ECO:0000313" key="2">
    <source>
        <dbReference type="EMBL" id="MBQ0846859.1"/>
    </source>
</evidence>
<keyword evidence="3" id="KW-1185">Reference proteome</keyword>
<reference evidence="2 3" key="1">
    <citation type="submission" date="2021-04" db="EMBL/GenBank/DDBJ databases">
        <authorList>
            <person name="Tang X."/>
            <person name="Zhou X."/>
            <person name="Chen X."/>
            <person name="Cernava T."/>
            <person name="Zhang C."/>
        </authorList>
    </citation>
    <scope>NUCLEOTIDE SEQUENCE [LARGE SCALE GENOMIC DNA]</scope>
    <source>
        <strain evidence="2 3">BH-SS-21</strain>
    </source>
</reference>
<feature type="compositionally biased region" description="Low complexity" evidence="1">
    <location>
        <begin position="107"/>
        <end position="119"/>
    </location>
</feature>
<dbReference type="Proteomes" id="UP000677413">
    <property type="component" value="Unassembled WGS sequence"/>
</dbReference>